<dbReference type="Pfam" id="PF25675">
    <property type="entry name" value="Phage_nozzle"/>
    <property type="match status" value="1"/>
</dbReference>
<dbReference type="EMBL" id="MT354570">
    <property type="protein sequence ID" value="QMP84064.1"/>
    <property type="molecule type" value="Genomic_DNA"/>
</dbReference>
<accession>A0A7D7IWW8</accession>
<dbReference type="Proteomes" id="UP000515318">
    <property type="component" value="Segment"/>
</dbReference>
<sequence>MMSYNESSYKNLLFGVSQQAPQDRLPGQLQEQINMTSDLVGGLRRRPSVGVIASLGGYSAAVKVKQYNTDMGGVSVSMVLDTGEGTVRVVAEDTGVLLATLQSPYLVGASSRAVRMVTLNDAVWLCNVERKPTVTDSADKAKYPNPDLMGYFYIVAGAFSKEYRITITNRQTGVSSDVTYTPPNGQTAGDADKAAPEYIAAQLIAQANTAWASYGVTLYQGGGYVTVRSSNTQLTLSSVSGNTYVRTSNAGSIRDAAELPARLMNADGYVLATGAGNVKTYYRYDDARKVWVEDSNWADMVVMADMPVQITRSDAGVYALSTPVYERRAAGDAKSNPVFKFATDGITGMAAFQGRLVLLSNEYACLSASDNPLRWFRSTLSSVADNDPIEVAAQGSLTAPYEYAVNFNKDLVMFSRRYQGIIPGGSLVTPRTANIALMTRYEVDTTAEPNAAGRSIFFGAPRSLGFVGVHEMVPSQYADSQYVADDVTSHIPRYVKGPFRFIVSSTTSNIMVAGTAEPNELLIHEYLWAASEKVHSSWHKWTFTWPVLDAYFSGDVLIALFGVSGQLVTCRIDIQRGAGDISPTVPRLDYYYEATCTTPGELRVPATVLSMGTDLQAFKLSGDNAYLGQSVFNASLAGSSAQLFIPEAVVGDSYAVGYRYMSRATLTPPVIKDAKDVVITTSKAVLHKYRVSVANTGQFTYGVSDTVRKTSEATTTPLRLYSQQLGNGLPLADTETVTIPARVDMFTALLSLQTDDYYDLNVRSVEYGFRYHQRFRRA</sequence>
<dbReference type="InterPro" id="IPR058003">
    <property type="entry name" value="Phage_gp12"/>
</dbReference>
<evidence type="ECO:0000313" key="1">
    <source>
        <dbReference type="EMBL" id="QMP84064.1"/>
    </source>
</evidence>
<reference evidence="1 2" key="1">
    <citation type="submission" date="2020-04" db="EMBL/GenBank/DDBJ databases">
        <authorList>
            <person name="Martino G."/>
            <person name="Holtappels D."/>
            <person name="Wagemans J."/>
            <person name="Lavigne R."/>
            <person name="Turina M."/>
            <person name="Ciuffo M."/>
        </authorList>
    </citation>
    <scope>NUCLEOTIDE SEQUENCE [LARGE SCALE GENOMIC DNA]</scope>
</reference>
<organism evidence="1 2">
    <name type="scientific">Pseudomonas phage phiB1_1</name>
    <dbReference type="NCBI Taxonomy" id="2755402"/>
    <lineage>
        <taxon>Viruses</taxon>
        <taxon>Duplodnaviria</taxon>
        <taxon>Heunggongvirae</taxon>
        <taxon>Uroviricota</taxon>
        <taxon>Caudoviricetes</taxon>
        <taxon>Autographivirales</taxon>
        <taxon>Autoscriptoviridae</taxon>
        <taxon>Krylovirinae</taxon>
        <taxon>Torinorumvirus</taxon>
        <taxon>Torinorumvirus B11</taxon>
    </lineage>
</organism>
<gene>
    <name evidence="1" type="ORF">phiB1_1_37</name>
</gene>
<keyword evidence="2" id="KW-1185">Reference proteome</keyword>
<proteinExistence type="predicted"/>
<protein>
    <submittedName>
        <fullName evidence="1">Putative tail tubular protein B</fullName>
    </submittedName>
</protein>
<name>A0A7D7IWW8_9CAUD</name>
<evidence type="ECO:0000313" key="2">
    <source>
        <dbReference type="Proteomes" id="UP000515318"/>
    </source>
</evidence>